<sequence>MAFGEDSELDPLMPLQQHNRQPPDSRRGVTRIEHCGVDLALCRGVVAGEHVMNIV</sequence>
<feature type="region of interest" description="Disordered" evidence="1">
    <location>
        <begin position="1"/>
        <end position="28"/>
    </location>
</feature>
<name>A0A6J7NK43_9ZZZZ</name>
<gene>
    <name evidence="2" type="ORF">UFOPK3914_01558</name>
</gene>
<evidence type="ECO:0000313" key="2">
    <source>
        <dbReference type="EMBL" id="CAB4990324.1"/>
    </source>
</evidence>
<protein>
    <submittedName>
        <fullName evidence="2">Unannotated protein</fullName>
    </submittedName>
</protein>
<dbReference type="AlphaFoldDB" id="A0A6J7NK43"/>
<proteinExistence type="predicted"/>
<evidence type="ECO:0000256" key="1">
    <source>
        <dbReference type="SAM" id="MobiDB-lite"/>
    </source>
</evidence>
<reference evidence="2" key="1">
    <citation type="submission" date="2020-05" db="EMBL/GenBank/DDBJ databases">
        <authorList>
            <person name="Chiriac C."/>
            <person name="Salcher M."/>
            <person name="Ghai R."/>
            <person name="Kavagutti S V."/>
        </authorList>
    </citation>
    <scope>NUCLEOTIDE SEQUENCE</scope>
</reference>
<organism evidence="2">
    <name type="scientific">freshwater metagenome</name>
    <dbReference type="NCBI Taxonomy" id="449393"/>
    <lineage>
        <taxon>unclassified sequences</taxon>
        <taxon>metagenomes</taxon>
        <taxon>ecological metagenomes</taxon>
    </lineage>
</organism>
<accession>A0A6J7NK43</accession>
<dbReference type="EMBL" id="CAFBOG010000171">
    <property type="protein sequence ID" value="CAB4990324.1"/>
    <property type="molecule type" value="Genomic_DNA"/>
</dbReference>